<sequence>MMSKRCKYALKAMIRLAKNYNQGFLSTAIIAEDEHIPKKFLEAILLELKRARLVNSKQGKVGGYYLLKSPDEISLADIYRIFEGPIALTPCISLNFYEPCDDCVDEATCNLRNELIIVREKTRKSMMEATLTSFLKKAE</sequence>
<dbReference type="PANTHER" id="PTHR33221">
    <property type="entry name" value="WINGED HELIX-TURN-HELIX TRANSCRIPTIONAL REGULATOR, RRF2 FAMILY"/>
    <property type="match status" value="1"/>
</dbReference>
<name>A0A0J7IJM2_9FLAO</name>
<accession>A0A0J7IJM2</accession>
<evidence type="ECO:0000313" key="3">
    <source>
        <dbReference type="Proteomes" id="UP000036261"/>
    </source>
</evidence>
<dbReference type="Pfam" id="PF02082">
    <property type="entry name" value="Rrf2"/>
    <property type="match status" value="1"/>
</dbReference>
<dbReference type="NCBIfam" id="TIGR00738">
    <property type="entry name" value="rrf2_super"/>
    <property type="match status" value="1"/>
</dbReference>
<dbReference type="PATRIC" id="fig|558151.6.peg.657"/>
<dbReference type="PROSITE" id="PS51197">
    <property type="entry name" value="HTH_RRF2_2"/>
    <property type="match status" value="1"/>
</dbReference>
<dbReference type="EMBL" id="LFND01000001">
    <property type="protein sequence ID" value="KMQ66538.1"/>
    <property type="molecule type" value="Genomic_DNA"/>
</dbReference>
<dbReference type="SUPFAM" id="SSF46785">
    <property type="entry name" value="Winged helix' DNA-binding domain"/>
    <property type="match status" value="1"/>
</dbReference>
<dbReference type="Gene3D" id="1.10.10.10">
    <property type="entry name" value="Winged helix-like DNA-binding domain superfamily/Winged helix DNA-binding domain"/>
    <property type="match status" value="1"/>
</dbReference>
<dbReference type="GO" id="GO:0003677">
    <property type="term" value="F:DNA binding"/>
    <property type="evidence" value="ECO:0007669"/>
    <property type="project" value="UniProtKB-KW"/>
</dbReference>
<dbReference type="PROSITE" id="PS01332">
    <property type="entry name" value="HTH_RRF2_1"/>
    <property type="match status" value="1"/>
</dbReference>
<dbReference type="OrthoDB" id="9802344at2"/>
<dbReference type="STRING" id="558151.ACM46_03130"/>
<keyword evidence="3" id="KW-1185">Reference proteome</keyword>
<dbReference type="PANTHER" id="PTHR33221:SF5">
    <property type="entry name" value="HTH-TYPE TRANSCRIPTIONAL REGULATOR ISCR"/>
    <property type="match status" value="1"/>
</dbReference>
<dbReference type="GO" id="GO:0005829">
    <property type="term" value="C:cytosol"/>
    <property type="evidence" value="ECO:0007669"/>
    <property type="project" value="TreeGrafter"/>
</dbReference>
<evidence type="ECO:0000256" key="1">
    <source>
        <dbReference type="ARBA" id="ARBA00023125"/>
    </source>
</evidence>
<dbReference type="RefSeq" id="WP_048505139.1">
    <property type="nucleotide sequence ID" value="NZ_LFND01000001.1"/>
</dbReference>
<dbReference type="InterPro" id="IPR000944">
    <property type="entry name" value="Tscrpt_reg_Rrf2"/>
</dbReference>
<evidence type="ECO:0000313" key="2">
    <source>
        <dbReference type="EMBL" id="KMQ66538.1"/>
    </source>
</evidence>
<dbReference type="InterPro" id="IPR036388">
    <property type="entry name" value="WH-like_DNA-bd_sf"/>
</dbReference>
<organism evidence="2 3">
    <name type="scientific">Chryseobacterium angstadtii</name>
    <dbReference type="NCBI Taxonomy" id="558151"/>
    <lineage>
        <taxon>Bacteria</taxon>
        <taxon>Pseudomonadati</taxon>
        <taxon>Bacteroidota</taxon>
        <taxon>Flavobacteriia</taxon>
        <taxon>Flavobacteriales</taxon>
        <taxon>Weeksellaceae</taxon>
        <taxon>Chryseobacterium group</taxon>
        <taxon>Chryseobacterium</taxon>
    </lineage>
</organism>
<keyword evidence="1" id="KW-0238">DNA-binding</keyword>
<proteinExistence type="predicted"/>
<protein>
    <submittedName>
        <fullName evidence="2">Rrf2 family transcriptional regulator</fullName>
    </submittedName>
</protein>
<dbReference type="Proteomes" id="UP000036261">
    <property type="component" value="Unassembled WGS sequence"/>
</dbReference>
<dbReference type="GO" id="GO:0003700">
    <property type="term" value="F:DNA-binding transcription factor activity"/>
    <property type="evidence" value="ECO:0007669"/>
    <property type="project" value="TreeGrafter"/>
</dbReference>
<gene>
    <name evidence="2" type="ORF">ACM46_03130</name>
</gene>
<dbReference type="AlphaFoldDB" id="A0A0J7IJM2"/>
<dbReference type="InterPro" id="IPR030489">
    <property type="entry name" value="TR_Rrf2-type_CS"/>
</dbReference>
<reference evidence="2 3" key="1">
    <citation type="journal article" date="2013" name="Int. J. Syst. Evol. Microbiol.">
        <title>Chryseobacterium angstadtii sp. nov., isolated from a newt tank.</title>
        <authorList>
            <person name="Kirk K.E."/>
            <person name="Hoffman J.A."/>
            <person name="Smith K.A."/>
            <person name="Strahan B.L."/>
            <person name="Failor K.C."/>
            <person name="Krebs J.E."/>
            <person name="Gale A.N."/>
            <person name="Do T.D."/>
            <person name="Sontag T.C."/>
            <person name="Batties A.M."/>
            <person name="Mistiszyn K."/>
            <person name="Newman J.D."/>
        </authorList>
    </citation>
    <scope>NUCLEOTIDE SEQUENCE [LARGE SCALE GENOMIC DNA]</scope>
    <source>
        <strain evidence="2 3">KM</strain>
    </source>
</reference>
<dbReference type="InterPro" id="IPR036390">
    <property type="entry name" value="WH_DNA-bd_sf"/>
</dbReference>
<comment type="caution">
    <text evidence="2">The sequence shown here is derived from an EMBL/GenBank/DDBJ whole genome shotgun (WGS) entry which is preliminary data.</text>
</comment>